<feature type="transmembrane region" description="Helical" evidence="11">
    <location>
        <begin position="183"/>
        <end position="207"/>
    </location>
</feature>
<feature type="transmembrane region" description="Helical" evidence="11">
    <location>
        <begin position="213"/>
        <end position="236"/>
    </location>
</feature>
<keyword evidence="11" id="KW-1003">Cell membrane</keyword>
<dbReference type="InterPro" id="IPR035908">
    <property type="entry name" value="F0_ATP_A_sf"/>
</dbReference>
<dbReference type="Pfam" id="PF00119">
    <property type="entry name" value="ATP-synt_A"/>
    <property type="match status" value="1"/>
</dbReference>
<dbReference type="GO" id="GO:0046933">
    <property type="term" value="F:proton-transporting ATP synthase activity, rotational mechanism"/>
    <property type="evidence" value="ECO:0007669"/>
    <property type="project" value="UniProtKB-UniRule"/>
</dbReference>
<feature type="signal peptide" evidence="14">
    <location>
        <begin position="1"/>
        <end position="21"/>
    </location>
</feature>
<protein>
    <recommendedName>
        <fullName evidence="11 12">ATP synthase subunit a</fullName>
    </recommendedName>
    <alternativeName>
        <fullName evidence="11">ATP synthase F0 sector subunit a</fullName>
    </alternativeName>
    <alternativeName>
        <fullName evidence="11">F-ATPase subunit 6</fullName>
    </alternativeName>
</protein>
<keyword evidence="9 11" id="KW-0472">Membrane</keyword>
<reference evidence="15 16" key="1">
    <citation type="submission" date="2020-08" db="EMBL/GenBank/DDBJ databases">
        <title>Genomic Encyclopedia of Type Strains, Phase IV (KMG-IV): sequencing the most valuable type-strain genomes for metagenomic binning, comparative biology and taxonomic classification.</title>
        <authorList>
            <person name="Goeker M."/>
        </authorList>
    </citation>
    <scope>NUCLEOTIDE SEQUENCE [LARGE SCALE GENOMIC DNA]</scope>
    <source>
        <strain evidence="15 16">DSM 29007</strain>
    </source>
</reference>
<dbReference type="InterPro" id="IPR000568">
    <property type="entry name" value="ATP_synth_F0_asu"/>
</dbReference>
<evidence type="ECO:0000256" key="12">
    <source>
        <dbReference type="RuleBase" id="RU000483"/>
    </source>
</evidence>
<keyword evidence="6 11" id="KW-0375">Hydrogen ion transport</keyword>
<dbReference type="HAMAP" id="MF_01393">
    <property type="entry name" value="ATP_synth_a_bact"/>
    <property type="match status" value="1"/>
</dbReference>
<dbReference type="InterPro" id="IPR023011">
    <property type="entry name" value="ATP_synth_F0_asu_AS"/>
</dbReference>
<dbReference type="Gene3D" id="1.20.120.220">
    <property type="entry name" value="ATP synthase, F0 complex, subunit A"/>
    <property type="match status" value="1"/>
</dbReference>
<comment type="subcellular location">
    <subcellularLocation>
        <location evidence="11 12">Cell membrane</location>
        <topology evidence="11 12">Multi-pass membrane protein</topology>
    </subcellularLocation>
    <subcellularLocation>
        <location evidence="1">Membrane</location>
        <topology evidence="1">Multi-pass membrane protein</topology>
    </subcellularLocation>
</comment>
<sequence>MKLTTALFALLFAAAPVAAQAGHEAAPAAAEAGHGAAPTAAQPGHEGAAAGNAAAAHEAVSDVNQGVEAGHGAEGGHSEEFNAMHHVQDGHTLDFPPIGTVHLPAAGSFMVGPVDMTPTRHVVFMALAALLMLIIFIPAGMAARRRQSGVSPGSRRHNVVETFALYIREEVVMPNIGHGGEKYAGYLITLFFFILFCNLLGLLPWGASATGNIAVTAALALITFLVVEVSGMIALGPLGYIKTIVYIPPGLGPVMSFIMAIVMTPVELLGKLAKPFALAVRLMANIMAGHIVLLSLFAVGVAFGRYFIWGPFLMAGALTFLEIFVAFLQAYVFCVLTSVFIGMIRHAH</sequence>
<evidence type="ECO:0000256" key="2">
    <source>
        <dbReference type="ARBA" id="ARBA00006810"/>
    </source>
</evidence>
<keyword evidence="7 11" id="KW-1133">Transmembrane helix</keyword>
<organism evidence="15 16">
    <name type="scientific">Longimicrobium terrae</name>
    <dbReference type="NCBI Taxonomy" id="1639882"/>
    <lineage>
        <taxon>Bacteria</taxon>
        <taxon>Pseudomonadati</taxon>
        <taxon>Gemmatimonadota</taxon>
        <taxon>Longimicrobiia</taxon>
        <taxon>Longimicrobiales</taxon>
        <taxon>Longimicrobiaceae</taxon>
        <taxon>Longimicrobium</taxon>
    </lineage>
</organism>
<dbReference type="InterPro" id="IPR045083">
    <property type="entry name" value="ATP_synth_F0_asu_bact/mt"/>
</dbReference>
<feature type="transmembrane region" description="Helical" evidence="11">
    <location>
        <begin position="122"/>
        <end position="143"/>
    </location>
</feature>
<feature type="chain" id="PRO_5032984927" description="ATP synthase subunit a" evidence="14">
    <location>
        <begin position="22"/>
        <end position="348"/>
    </location>
</feature>
<keyword evidence="8 11" id="KW-0406">Ion transport</keyword>
<dbReference type="EMBL" id="JACHIA010000012">
    <property type="protein sequence ID" value="MBB6072004.1"/>
    <property type="molecule type" value="Genomic_DNA"/>
</dbReference>
<name>A0A841H210_9BACT</name>
<keyword evidence="5 11" id="KW-0812">Transmembrane</keyword>
<dbReference type="PRINTS" id="PR00123">
    <property type="entry name" value="ATPASEA"/>
</dbReference>
<evidence type="ECO:0000313" key="16">
    <source>
        <dbReference type="Proteomes" id="UP000582837"/>
    </source>
</evidence>
<keyword evidence="3 11" id="KW-0813">Transport</keyword>
<evidence type="ECO:0000256" key="11">
    <source>
        <dbReference type="HAMAP-Rule" id="MF_01393"/>
    </source>
</evidence>
<accession>A0A841H210</accession>
<dbReference type="SUPFAM" id="SSF81336">
    <property type="entry name" value="F1F0 ATP synthase subunit A"/>
    <property type="match status" value="1"/>
</dbReference>
<dbReference type="PROSITE" id="PS00449">
    <property type="entry name" value="ATPASE_A"/>
    <property type="match status" value="1"/>
</dbReference>
<dbReference type="PANTHER" id="PTHR11410:SF0">
    <property type="entry name" value="ATP SYNTHASE SUBUNIT A"/>
    <property type="match status" value="1"/>
</dbReference>
<evidence type="ECO:0000256" key="3">
    <source>
        <dbReference type="ARBA" id="ARBA00022448"/>
    </source>
</evidence>
<feature type="transmembrane region" description="Helical" evidence="11">
    <location>
        <begin position="320"/>
        <end position="344"/>
    </location>
</feature>
<comment type="similarity">
    <text evidence="2 11 12">Belongs to the ATPase A chain family.</text>
</comment>
<keyword evidence="16" id="KW-1185">Reference proteome</keyword>
<evidence type="ECO:0000256" key="6">
    <source>
        <dbReference type="ARBA" id="ARBA00022781"/>
    </source>
</evidence>
<evidence type="ECO:0000313" key="15">
    <source>
        <dbReference type="EMBL" id="MBB6072004.1"/>
    </source>
</evidence>
<dbReference type="AlphaFoldDB" id="A0A841H210"/>
<keyword evidence="4 11" id="KW-0138">CF(0)</keyword>
<feature type="region of interest" description="Disordered" evidence="13">
    <location>
        <begin position="29"/>
        <end position="59"/>
    </location>
</feature>
<dbReference type="Proteomes" id="UP000582837">
    <property type="component" value="Unassembled WGS sequence"/>
</dbReference>
<dbReference type="GO" id="GO:0005886">
    <property type="term" value="C:plasma membrane"/>
    <property type="evidence" value="ECO:0007669"/>
    <property type="project" value="UniProtKB-SubCell"/>
</dbReference>
<evidence type="ECO:0000256" key="13">
    <source>
        <dbReference type="SAM" id="MobiDB-lite"/>
    </source>
</evidence>
<evidence type="ECO:0000256" key="8">
    <source>
        <dbReference type="ARBA" id="ARBA00023065"/>
    </source>
</evidence>
<dbReference type="RefSeq" id="WP_170034838.1">
    <property type="nucleotide sequence ID" value="NZ_JABDTL010000001.1"/>
</dbReference>
<feature type="transmembrane region" description="Helical" evidence="11">
    <location>
        <begin position="243"/>
        <end position="266"/>
    </location>
</feature>
<keyword evidence="14" id="KW-0732">Signal</keyword>
<evidence type="ECO:0000256" key="1">
    <source>
        <dbReference type="ARBA" id="ARBA00004141"/>
    </source>
</evidence>
<evidence type="ECO:0000256" key="7">
    <source>
        <dbReference type="ARBA" id="ARBA00022989"/>
    </source>
</evidence>
<evidence type="ECO:0000256" key="9">
    <source>
        <dbReference type="ARBA" id="ARBA00023136"/>
    </source>
</evidence>
<dbReference type="CDD" id="cd00310">
    <property type="entry name" value="ATP-synt_Fo_a_6"/>
    <property type="match status" value="1"/>
</dbReference>
<proteinExistence type="inferred from homology"/>
<feature type="compositionally biased region" description="Low complexity" evidence="13">
    <location>
        <begin position="29"/>
        <end position="58"/>
    </location>
</feature>
<keyword evidence="10 11" id="KW-0066">ATP synthesis</keyword>
<gene>
    <name evidence="11" type="primary">atpB</name>
    <name evidence="15" type="ORF">HNQ61_003665</name>
</gene>
<evidence type="ECO:0000256" key="10">
    <source>
        <dbReference type="ARBA" id="ARBA00023310"/>
    </source>
</evidence>
<evidence type="ECO:0000256" key="5">
    <source>
        <dbReference type="ARBA" id="ARBA00022692"/>
    </source>
</evidence>
<dbReference type="PANTHER" id="PTHR11410">
    <property type="entry name" value="ATP SYNTHASE SUBUNIT A"/>
    <property type="match status" value="1"/>
</dbReference>
<evidence type="ECO:0000256" key="14">
    <source>
        <dbReference type="SAM" id="SignalP"/>
    </source>
</evidence>
<dbReference type="GO" id="GO:0045259">
    <property type="term" value="C:proton-transporting ATP synthase complex"/>
    <property type="evidence" value="ECO:0007669"/>
    <property type="project" value="UniProtKB-KW"/>
</dbReference>
<feature type="transmembrane region" description="Helical" evidence="11">
    <location>
        <begin position="286"/>
        <end position="308"/>
    </location>
</feature>
<evidence type="ECO:0000256" key="4">
    <source>
        <dbReference type="ARBA" id="ARBA00022547"/>
    </source>
</evidence>
<comment type="function">
    <text evidence="11 12">Key component of the proton channel; it plays a direct role in the translocation of protons across the membrane.</text>
</comment>
<dbReference type="NCBIfam" id="TIGR01131">
    <property type="entry name" value="ATP_synt_6_or_A"/>
    <property type="match status" value="1"/>
</dbReference>
<comment type="caution">
    <text evidence="15">The sequence shown here is derived from an EMBL/GenBank/DDBJ whole genome shotgun (WGS) entry which is preliminary data.</text>
</comment>